<evidence type="ECO:0000259" key="8">
    <source>
        <dbReference type="PROSITE" id="PS50112"/>
    </source>
</evidence>
<feature type="domain" description="PAS" evidence="8">
    <location>
        <begin position="774"/>
        <end position="828"/>
    </location>
</feature>
<keyword evidence="6" id="KW-0175">Coiled coil</keyword>
<evidence type="ECO:0000256" key="3">
    <source>
        <dbReference type="ARBA" id="ARBA00022553"/>
    </source>
</evidence>
<feature type="domain" description="PAS" evidence="8">
    <location>
        <begin position="895"/>
        <end position="965"/>
    </location>
</feature>
<dbReference type="FunFam" id="3.30.450.20:FF:000099">
    <property type="entry name" value="Sensory box sensor histidine kinase"/>
    <property type="match status" value="1"/>
</dbReference>
<dbReference type="SMART" id="SM00091">
    <property type="entry name" value="PAS"/>
    <property type="match status" value="8"/>
</dbReference>
<dbReference type="InterPro" id="IPR000700">
    <property type="entry name" value="PAS-assoc_C"/>
</dbReference>
<feature type="domain" description="PAC" evidence="9">
    <location>
        <begin position="85"/>
        <end position="139"/>
    </location>
</feature>
<dbReference type="CDD" id="cd00082">
    <property type="entry name" value="HisKA"/>
    <property type="match status" value="1"/>
</dbReference>
<dbReference type="Gene3D" id="6.10.250.490">
    <property type="match status" value="1"/>
</dbReference>
<feature type="domain" description="PAC" evidence="9">
    <location>
        <begin position="968"/>
        <end position="1020"/>
    </location>
</feature>
<dbReference type="InterPro" id="IPR000014">
    <property type="entry name" value="PAS"/>
</dbReference>
<dbReference type="SMART" id="SM00388">
    <property type="entry name" value="HisKA"/>
    <property type="match status" value="1"/>
</dbReference>
<dbReference type="GO" id="GO:0006355">
    <property type="term" value="P:regulation of DNA-templated transcription"/>
    <property type="evidence" value="ECO:0007669"/>
    <property type="project" value="InterPro"/>
</dbReference>
<dbReference type="InterPro" id="IPR013655">
    <property type="entry name" value="PAS_fold_3"/>
</dbReference>
<feature type="domain" description="PAC" evidence="9">
    <location>
        <begin position="591"/>
        <end position="641"/>
    </location>
</feature>
<gene>
    <name evidence="10" type="ORF">K4G66_28230</name>
</gene>
<reference evidence="10" key="1">
    <citation type="journal article" date="2023" name="Comput. Struct. Biotechnol. J.">
        <title>Discovery of a novel marine Bacteroidetes with a rich repertoire of carbohydrate-active enzymes.</title>
        <authorList>
            <person name="Chen B."/>
            <person name="Liu G."/>
            <person name="Chen Q."/>
            <person name="Wang H."/>
            <person name="Liu L."/>
            <person name="Tang K."/>
        </authorList>
    </citation>
    <scope>NUCLEOTIDE SEQUENCE</scope>
    <source>
        <strain evidence="10">TK19036</strain>
    </source>
</reference>
<keyword evidence="3" id="KW-0597">Phosphoprotein</keyword>
<dbReference type="Gene3D" id="3.30.450.20">
    <property type="entry name" value="PAS domain"/>
    <property type="match status" value="8"/>
</dbReference>
<dbReference type="InterPro" id="IPR004358">
    <property type="entry name" value="Sig_transdc_His_kin-like_C"/>
</dbReference>
<dbReference type="SUPFAM" id="SSF55874">
    <property type="entry name" value="ATPase domain of HSP90 chaperone/DNA topoisomerase II/histidine kinase"/>
    <property type="match status" value="1"/>
</dbReference>
<dbReference type="Pfam" id="PF02518">
    <property type="entry name" value="HATPase_c"/>
    <property type="match status" value="1"/>
</dbReference>
<comment type="catalytic activity">
    <reaction evidence="1">
        <text>ATP + protein L-histidine = ADP + protein N-phospho-L-histidine.</text>
        <dbReference type="EC" id="2.7.13.3"/>
    </reaction>
</comment>
<keyword evidence="4" id="KW-0808">Transferase</keyword>
<evidence type="ECO:0000259" key="7">
    <source>
        <dbReference type="PROSITE" id="PS50109"/>
    </source>
</evidence>
<dbReference type="Gene3D" id="2.10.70.100">
    <property type="match status" value="1"/>
</dbReference>
<evidence type="ECO:0000256" key="2">
    <source>
        <dbReference type="ARBA" id="ARBA00012438"/>
    </source>
</evidence>
<dbReference type="PANTHER" id="PTHR43304:SF1">
    <property type="entry name" value="PAC DOMAIN-CONTAINING PROTEIN"/>
    <property type="match status" value="1"/>
</dbReference>
<evidence type="ECO:0000256" key="5">
    <source>
        <dbReference type="ARBA" id="ARBA00022777"/>
    </source>
</evidence>
<evidence type="ECO:0000313" key="10">
    <source>
        <dbReference type="EMBL" id="WKN36256.1"/>
    </source>
</evidence>
<keyword evidence="5 10" id="KW-0418">Kinase</keyword>
<reference evidence="10" key="2">
    <citation type="journal article" date="2024" name="Antonie Van Leeuwenhoek">
        <title>Roseihalotalea indica gen. nov., sp. nov., a halophilic Bacteroidetes from mesopelagic Southwest Indian Ocean with higher carbohydrate metabolic potential.</title>
        <authorList>
            <person name="Chen B."/>
            <person name="Zhang M."/>
            <person name="Lin D."/>
            <person name="Ye J."/>
            <person name="Tang K."/>
        </authorList>
    </citation>
    <scope>NUCLEOTIDE SEQUENCE</scope>
    <source>
        <strain evidence="10">TK19036</strain>
    </source>
</reference>
<dbReference type="EMBL" id="CP120682">
    <property type="protein sequence ID" value="WKN36256.1"/>
    <property type="molecule type" value="Genomic_DNA"/>
</dbReference>
<feature type="domain" description="PAS" evidence="8">
    <location>
        <begin position="642"/>
        <end position="718"/>
    </location>
</feature>
<proteinExistence type="predicted"/>
<evidence type="ECO:0000256" key="4">
    <source>
        <dbReference type="ARBA" id="ARBA00022679"/>
    </source>
</evidence>
<dbReference type="PROSITE" id="PS50109">
    <property type="entry name" value="HIS_KIN"/>
    <property type="match status" value="1"/>
</dbReference>
<dbReference type="Gene3D" id="1.10.287.130">
    <property type="match status" value="1"/>
</dbReference>
<feature type="domain" description="PAC" evidence="9">
    <location>
        <begin position="843"/>
        <end position="894"/>
    </location>
</feature>
<feature type="domain" description="PAS" evidence="8">
    <location>
        <begin position="393"/>
        <end position="459"/>
    </location>
</feature>
<dbReference type="InterPro" id="IPR052162">
    <property type="entry name" value="Sensor_kinase/Photoreceptor"/>
</dbReference>
<dbReference type="GO" id="GO:0000155">
    <property type="term" value="F:phosphorelay sensor kinase activity"/>
    <property type="evidence" value="ECO:0007669"/>
    <property type="project" value="InterPro"/>
</dbReference>
<evidence type="ECO:0000259" key="9">
    <source>
        <dbReference type="PROSITE" id="PS50113"/>
    </source>
</evidence>
<dbReference type="InterPro" id="IPR035965">
    <property type="entry name" value="PAS-like_dom_sf"/>
</dbReference>
<dbReference type="Pfam" id="PF13426">
    <property type="entry name" value="PAS_9"/>
    <property type="match status" value="4"/>
</dbReference>
<dbReference type="AlphaFoldDB" id="A0AA49GQ13"/>
<sequence length="1246" mass="143796">MYKQDSIQRQPAKPPRYQAQVLDSIHDAIIAVDDQHIITSWNQAAERLYGWKASSVVGRKISDLLQTKYFHSNNASAKEILREYGEWQGKVIQKHQNGSDIYILSSVSWIKDAAGARLGMVAVNRDITRQEKVENELRESEQRLERIMRATTDAIWDWDLLTDSVWWNNGLKDLFGYNFNEETATGAWWMSCIHPDDQVWVGEALHDLLNGDGTFWCEEYQFKQADGTFTWVLDKRYVERDEHGQAYRMTGGMVDISERKQAETLAKKNEELFAKAFNLSPAYQLLIRRHDGVILQVNDSLATTLGYTRQEMIGKKASSLNIVEQEKVNLKKHVIDHEGKLLNYEMQYRTASGEFRDVLINKQEVEVSGEQCILIISIDITERKKAEVKMQESEERFSKAFQENPVAQLIIRQRDDYILEVNTSLLKLVGYTRDGLVGKVISDVDILSREDLANRKSTLAAEGLISGLQQKYRTATGKYRDVLSSVQIVELNGEVCYLITSVDITERKRVEDALRKSEERFSKVFMTSPAPMNIIRKKDRTVLEVNNSLLKLSGYSRDEWIGRNVALWDFTTETDRDRVRQELVTQQNRVNNMEVSIFTPSGDQLYVLFFVEPIELDGEECFLTIAIDNTDRIKAEQALRKSEESFSKIFAKNATAQYIVRVEDQKILMVNDSFVELTGYSPEKIVGKQTITLPLLTPEERAKIREEFLANNRSIRNLELTLRRLDGSFREVLYSLDQYELNSEQCLIGVLVDNTERNQAQRKVSLLNEELIKREKRFRGLVENSKDLFIVSVPSEIKYISSNIEQILGFTPEEYRQLPIEQRVHPDDLPIRWEDLQSPGNISQLRFRSLHKHGGWRWLEGTVMNLFHIQEVGGILFTLRDITEKKQAEDALRESKAYLLQLTESLPQQVWTTRVDGFCDYLSKQFVEYTGVPLEKLLGNGWAKQLHPDDRDEIFTAWMYAVKTNTDFRREFRIRRHDGIYRWFDAIATRIYNSKGELIQWLGTNTDIDDKKRIEVENKRVNAELDKFVYSASHDLRSPLTGIMGLLSIIYDHDLTSPVLEYIQLMQTNVEKLDIILQGILEYSYNSRFAVKAERIDIHQLVLQCLDNLEAMPAFNKVEKQVEIQHDCDLLSDRYRLGLIIKALLKNAIQFADSQKTQSFVHVHIQCDKELVISVRDNGIGMKEEILPKIFEMFYRGSIQSQGSGLGLYIAQEVVTKLSGKISIDTKIGQGTTFTVVLPPVKETSN</sequence>
<dbReference type="InterPro" id="IPR003661">
    <property type="entry name" value="HisK_dim/P_dom"/>
</dbReference>
<accession>A0AA49GQ13</accession>
<dbReference type="InterPro" id="IPR036890">
    <property type="entry name" value="HATPase_C_sf"/>
</dbReference>
<evidence type="ECO:0000256" key="6">
    <source>
        <dbReference type="SAM" id="Coils"/>
    </source>
</evidence>
<organism evidence="10">
    <name type="scientific">Roseihalotalea indica</name>
    <dbReference type="NCBI Taxonomy" id="2867963"/>
    <lineage>
        <taxon>Bacteria</taxon>
        <taxon>Pseudomonadati</taxon>
        <taxon>Bacteroidota</taxon>
        <taxon>Cytophagia</taxon>
        <taxon>Cytophagales</taxon>
        <taxon>Catalimonadaceae</taxon>
        <taxon>Roseihalotalea</taxon>
    </lineage>
</organism>
<feature type="domain" description="PAS" evidence="8">
    <location>
        <begin position="14"/>
        <end position="66"/>
    </location>
</feature>
<dbReference type="SUPFAM" id="SSF55785">
    <property type="entry name" value="PYP-like sensor domain (PAS domain)"/>
    <property type="match status" value="8"/>
</dbReference>
<dbReference type="InterPro" id="IPR013767">
    <property type="entry name" value="PAS_fold"/>
</dbReference>
<dbReference type="CDD" id="cd00075">
    <property type="entry name" value="HATPase"/>
    <property type="match status" value="1"/>
</dbReference>
<name>A0AA49GQ13_9BACT</name>
<feature type="domain" description="PAS" evidence="8">
    <location>
        <begin position="517"/>
        <end position="583"/>
    </location>
</feature>
<dbReference type="Pfam" id="PF00512">
    <property type="entry name" value="HisKA"/>
    <property type="match status" value="1"/>
</dbReference>
<dbReference type="PANTHER" id="PTHR43304">
    <property type="entry name" value="PHYTOCHROME-LIKE PROTEIN CPH1"/>
    <property type="match status" value="1"/>
</dbReference>
<feature type="domain" description="Histidine kinase" evidence="7">
    <location>
        <begin position="1031"/>
        <end position="1242"/>
    </location>
</feature>
<feature type="domain" description="PAS" evidence="8">
    <location>
        <begin position="269"/>
        <end position="326"/>
    </location>
</feature>
<dbReference type="EC" id="2.7.13.3" evidence="2"/>
<dbReference type="PROSITE" id="PS50113">
    <property type="entry name" value="PAC"/>
    <property type="match status" value="5"/>
</dbReference>
<dbReference type="Pfam" id="PF08447">
    <property type="entry name" value="PAS_3"/>
    <property type="match status" value="3"/>
</dbReference>
<dbReference type="InterPro" id="IPR001610">
    <property type="entry name" value="PAC"/>
</dbReference>
<feature type="domain" description="PAS" evidence="8">
    <location>
        <begin position="140"/>
        <end position="212"/>
    </location>
</feature>
<dbReference type="InterPro" id="IPR003594">
    <property type="entry name" value="HATPase_dom"/>
</dbReference>
<dbReference type="InterPro" id="IPR036097">
    <property type="entry name" value="HisK_dim/P_sf"/>
</dbReference>
<feature type="coiled-coil region" evidence="6">
    <location>
        <begin position="123"/>
        <end position="150"/>
    </location>
</feature>
<dbReference type="PRINTS" id="PR00344">
    <property type="entry name" value="BCTRLSENSOR"/>
</dbReference>
<dbReference type="SUPFAM" id="SSF47384">
    <property type="entry name" value="Homodimeric domain of signal transducing histidine kinase"/>
    <property type="match status" value="1"/>
</dbReference>
<dbReference type="Pfam" id="PF00989">
    <property type="entry name" value="PAS"/>
    <property type="match status" value="1"/>
</dbReference>
<evidence type="ECO:0000256" key="1">
    <source>
        <dbReference type="ARBA" id="ARBA00000085"/>
    </source>
</evidence>
<dbReference type="SMART" id="SM00086">
    <property type="entry name" value="PAC"/>
    <property type="match status" value="8"/>
</dbReference>
<dbReference type="NCBIfam" id="TIGR00229">
    <property type="entry name" value="sensory_box"/>
    <property type="match status" value="8"/>
</dbReference>
<protein>
    <recommendedName>
        <fullName evidence="2">histidine kinase</fullName>
        <ecNumber evidence="2">2.7.13.3</ecNumber>
    </recommendedName>
</protein>
<dbReference type="Gene3D" id="3.30.565.10">
    <property type="entry name" value="Histidine kinase-like ATPase, C-terminal domain"/>
    <property type="match status" value="1"/>
</dbReference>
<dbReference type="InterPro" id="IPR005467">
    <property type="entry name" value="His_kinase_dom"/>
</dbReference>
<feature type="domain" description="PAC" evidence="9">
    <location>
        <begin position="216"/>
        <end position="268"/>
    </location>
</feature>
<dbReference type="PROSITE" id="PS50112">
    <property type="entry name" value="PAS"/>
    <property type="match status" value="8"/>
</dbReference>
<dbReference type="SMART" id="SM00387">
    <property type="entry name" value="HATPase_c"/>
    <property type="match status" value="1"/>
</dbReference>
<dbReference type="CDD" id="cd00130">
    <property type="entry name" value="PAS"/>
    <property type="match status" value="8"/>
</dbReference>